<dbReference type="PANTHER" id="PTHR33376">
    <property type="match status" value="1"/>
</dbReference>
<protein>
    <submittedName>
        <fullName evidence="3">TRAP-type C4-dicarboxylate transport system, substrate-binding protein</fullName>
    </submittedName>
</protein>
<dbReference type="CDD" id="cd13601">
    <property type="entry name" value="PBP2_TRAP_DctP1_3_4_like"/>
    <property type="match status" value="1"/>
</dbReference>
<organism evidence="3 4">
    <name type="scientific">Brevibacterium sandarakinum</name>
    <dbReference type="NCBI Taxonomy" id="629680"/>
    <lineage>
        <taxon>Bacteria</taxon>
        <taxon>Bacillati</taxon>
        <taxon>Actinomycetota</taxon>
        <taxon>Actinomycetes</taxon>
        <taxon>Micrococcales</taxon>
        <taxon>Brevibacteriaceae</taxon>
        <taxon>Brevibacterium</taxon>
    </lineage>
</organism>
<dbReference type="Pfam" id="PF03480">
    <property type="entry name" value="DctP"/>
    <property type="match status" value="1"/>
</dbReference>
<keyword evidence="1 2" id="KW-0732">Signal</keyword>
<gene>
    <name evidence="3" type="ORF">SAMN04489751_1267</name>
</gene>
<dbReference type="InterPro" id="IPR038404">
    <property type="entry name" value="TRAP_DctP_sf"/>
</dbReference>
<dbReference type="PANTHER" id="PTHR33376:SF15">
    <property type="entry name" value="BLL6794 PROTEIN"/>
    <property type="match status" value="1"/>
</dbReference>
<dbReference type="NCBIfam" id="NF037995">
    <property type="entry name" value="TRAP_S1"/>
    <property type="match status" value="1"/>
</dbReference>
<dbReference type="EMBL" id="LT629739">
    <property type="protein sequence ID" value="SDS11771.1"/>
    <property type="molecule type" value="Genomic_DNA"/>
</dbReference>
<dbReference type="AlphaFoldDB" id="A0A1H1PKF9"/>
<dbReference type="Proteomes" id="UP000199700">
    <property type="component" value="Chromosome"/>
</dbReference>
<evidence type="ECO:0000313" key="4">
    <source>
        <dbReference type="Proteomes" id="UP000199700"/>
    </source>
</evidence>
<dbReference type="Gene3D" id="3.40.190.170">
    <property type="entry name" value="Bacterial extracellular solute-binding protein, family 7"/>
    <property type="match status" value="1"/>
</dbReference>
<dbReference type="GO" id="GO:0055085">
    <property type="term" value="P:transmembrane transport"/>
    <property type="evidence" value="ECO:0007669"/>
    <property type="project" value="InterPro"/>
</dbReference>
<proteinExistence type="predicted"/>
<keyword evidence="4" id="KW-1185">Reference proteome</keyword>
<evidence type="ECO:0000256" key="2">
    <source>
        <dbReference type="SAM" id="SignalP"/>
    </source>
</evidence>
<sequence>MRRPRRPACSKPQRTLLAGLASLVLLSGCAAQADSPDDVTLVMADSFPQTHPLALGGTNELIDTLQSDEAKALGIDLEYYANGQLGDQKDMVSILRSGVADIAPVSPAYVGPELQLSNIGDLPGYVGNAHAGASAIMDLLDDDGILYRTEWKPRGIRALWAASIPHYEAMTANIQVTEPSDMAGATIRSTGGAADRAVDFVGAAGVSMPLGEMYEAISRGTVDGTLASPVSVASYRLGEVLDYSTNGARLGAFTVTYAVSIDTWDQLNDQQREFITQASATAQKGAATQVEKAQIKGLNQMKDEGVEFHDVTDEERGMWNKMVEPVIDGWSHDLEERGLPAAEVVEDYETAIARYDNDEPTAE</sequence>
<reference evidence="3" key="1">
    <citation type="submission" date="2016-10" db="EMBL/GenBank/DDBJ databases">
        <authorList>
            <person name="Varghese N."/>
            <person name="Submissions S."/>
        </authorList>
    </citation>
    <scope>NUCLEOTIDE SEQUENCE [LARGE SCALE GENOMIC DNA]</scope>
    <source>
        <strain evidence="3">DSM 22082</strain>
    </source>
</reference>
<dbReference type="STRING" id="629680.SAMN04489751_1267"/>
<evidence type="ECO:0000313" key="3">
    <source>
        <dbReference type="EMBL" id="SDS11771.1"/>
    </source>
</evidence>
<name>A0A1H1PKF9_BRESA</name>
<feature type="signal peptide" evidence="2">
    <location>
        <begin position="1"/>
        <end position="33"/>
    </location>
</feature>
<dbReference type="InterPro" id="IPR018389">
    <property type="entry name" value="DctP_fam"/>
</dbReference>
<evidence type="ECO:0000256" key="1">
    <source>
        <dbReference type="ARBA" id="ARBA00022729"/>
    </source>
</evidence>
<feature type="chain" id="PRO_5009256702" evidence="2">
    <location>
        <begin position="34"/>
        <end position="363"/>
    </location>
</feature>
<accession>A0A1H1PKF9</accession>
<dbReference type="PROSITE" id="PS51257">
    <property type="entry name" value="PROKAR_LIPOPROTEIN"/>
    <property type="match status" value="1"/>
</dbReference>